<feature type="compositionally biased region" description="Basic and acidic residues" evidence="16">
    <location>
        <begin position="478"/>
        <end position="495"/>
    </location>
</feature>
<dbReference type="InterPro" id="IPR038190">
    <property type="entry name" value="SRI_sf"/>
</dbReference>
<feature type="compositionally biased region" description="Polar residues" evidence="16">
    <location>
        <begin position="496"/>
        <end position="506"/>
    </location>
</feature>
<evidence type="ECO:0000259" key="20">
    <source>
        <dbReference type="PROSITE" id="PS51215"/>
    </source>
</evidence>
<evidence type="ECO:0000256" key="12">
    <source>
        <dbReference type="ARBA" id="ARBA00023242"/>
    </source>
</evidence>
<gene>
    <name evidence="21" type="ORF">Amon01_000361900</name>
</gene>
<comment type="caution">
    <text evidence="21">The sequence shown here is derived from an EMBL/GenBank/DDBJ whole genome shotgun (WGS) entry which is preliminary data.</text>
</comment>
<evidence type="ECO:0000256" key="5">
    <source>
        <dbReference type="ARBA" id="ARBA00022454"/>
    </source>
</evidence>
<evidence type="ECO:0000256" key="16">
    <source>
        <dbReference type="SAM" id="MobiDB-lite"/>
    </source>
</evidence>
<sequence>MTKKNGSSKKKAVVTLDDDDDRSSSATPQPSQTLGIQLFDNEPDATKEALKTFTNLKESIYIERIKHKFSASNEFMTCECGEEHDKYGDNIACGPDSDCINRLTNIECVNEQCGSCGYDCQNQRFQKNEIANVSIFKTEMKGFGMRANEDIPAHTFIVEYKGEVVDSKEYDLRRDQYADEGIKHFYFMMIQENEIIDATKKASIGRFCNHSCDPNAYIEKWVVKKRFRMGIFAKRKILKGEEITFDYNVDRYGAEPQKCYCGAKNCLGVMGGKTQSENARLLPHAITEALGVRSSDEKKWIKKQKKAGIKTTKDNIDSNVNVEFVKSLELSPLTLDDISKVSSCLMQPGLDLIVVDKILDRFSLGEDGYNQENLIRFNRLHGLQALGNSLKIVMGTLNPPEEVTESQVKVILQIVDLLLHWPPLTAKNSIVSSGLDKNLAELIPSVDKDISKAIEGLLDSWNDLKIVYRIPKKTETGEAEGKSKSISLDDRRSRATSEVMTRQKSLPSEPSVKKELWASVDISKWGPKQMVDGVPLPPNWVWTKDEKSGKRYYYHSKTKQTQWDLPEWTEADVLPSGPSSSATKTNFDEEEMRKIRELDRERERRRIIEIERERQRWREQEVKLEEDRYNSINSIIKEASQDQKNNHRGSSKPSKNGNYSNGHKNGHHSYDSSIIDENDDSRRRAEKQYKSLIGAIVPNTIRKAAPEMDKEKVKNLAKELVGVLVEKEMRYHKGDAPPKELSDEKIRKIKKYTKEFARKKVDRSKRHLPHGPKGSSYHSHDHDSHDSKRHRSR</sequence>
<dbReference type="GO" id="GO:0006355">
    <property type="term" value="P:regulation of DNA-templated transcription"/>
    <property type="evidence" value="ECO:0007669"/>
    <property type="project" value="InterPro"/>
</dbReference>
<keyword evidence="7" id="KW-0489">Methyltransferase</keyword>
<dbReference type="InterPro" id="IPR001214">
    <property type="entry name" value="SET_dom"/>
</dbReference>
<dbReference type="SMART" id="SM00317">
    <property type="entry name" value="SET"/>
    <property type="match status" value="1"/>
</dbReference>
<dbReference type="InterPro" id="IPR044437">
    <property type="entry name" value="SETD2/Set2_SET"/>
</dbReference>
<dbReference type="PROSITE" id="PS01159">
    <property type="entry name" value="WW_DOMAIN_1"/>
    <property type="match status" value="1"/>
</dbReference>
<feature type="domain" description="WW" evidence="17">
    <location>
        <begin position="534"/>
        <end position="568"/>
    </location>
</feature>
<feature type="region of interest" description="Disordered" evidence="16">
    <location>
        <begin position="638"/>
        <end position="683"/>
    </location>
</feature>
<dbReference type="Gene3D" id="1.10.1740.100">
    <property type="entry name" value="Set2, Rpb1 interacting domain"/>
    <property type="match status" value="1"/>
</dbReference>
<accession>A0A9W6YYY3</accession>
<dbReference type="InterPro" id="IPR001202">
    <property type="entry name" value="WW_dom"/>
</dbReference>
<feature type="compositionally biased region" description="Basic residues" evidence="16">
    <location>
        <begin position="1"/>
        <end position="12"/>
    </location>
</feature>
<keyword evidence="15" id="KW-0175">Coiled coil</keyword>
<evidence type="ECO:0000259" key="19">
    <source>
        <dbReference type="PROSITE" id="PS50868"/>
    </source>
</evidence>
<evidence type="ECO:0000313" key="22">
    <source>
        <dbReference type="Proteomes" id="UP001165063"/>
    </source>
</evidence>
<dbReference type="SUPFAM" id="SSF82199">
    <property type="entry name" value="SET domain"/>
    <property type="match status" value="1"/>
</dbReference>
<dbReference type="CDD" id="cd19172">
    <property type="entry name" value="SET_SETD2"/>
    <property type="match status" value="1"/>
</dbReference>
<keyword evidence="8" id="KW-0808">Transferase</keyword>
<dbReference type="PROSITE" id="PS50868">
    <property type="entry name" value="POST_SET"/>
    <property type="match status" value="1"/>
</dbReference>
<dbReference type="InterPro" id="IPR025788">
    <property type="entry name" value="Set2_fungi"/>
</dbReference>
<feature type="region of interest" description="Disordered" evidence="16">
    <location>
        <begin position="571"/>
        <end position="590"/>
    </location>
</feature>
<dbReference type="Gene3D" id="2.20.70.10">
    <property type="match status" value="1"/>
</dbReference>
<proteinExistence type="predicted"/>
<evidence type="ECO:0000256" key="8">
    <source>
        <dbReference type="ARBA" id="ARBA00022679"/>
    </source>
</evidence>
<dbReference type="CDD" id="cd00201">
    <property type="entry name" value="WW"/>
    <property type="match status" value="1"/>
</dbReference>
<comment type="catalytic activity">
    <reaction evidence="14">
        <text>L-lysyl(36)-[histone H3] + 3 S-adenosyl-L-methionine = N(6),N(6),N(6)-trimethyl-L-lysyl(36)-[histone H3] + 3 S-adenosyl-L-homocysteine + 3 H(+)</text>
        <dbReference type="Rhea" id="RHEA:60324"/>
        <dbReference type="Rhea" id="RHEA-COMP:9785"/>
        <dbReference type="Rhea" id="RHEA-COMP:15536"/>
        <dbReference type="ChEBI" id="CHEBI:15378"/>
        <dbReference type="ChEBI" id="CHEBI:29969"/>
        <dbReference type="ChEBI" id="CHEBI:57856"/>
        <dbReference type="ChEBI" id="CHEBI:59789"/>
        <dbReference type="ChEBI" id="CHEBI:61961"/>
        <dbReference type="EC" id="2.1.1.359"/>
    </reaction>
</comment>
<dbReference type="InterPro" id="IPR046341">
    <property type="entry name" value="SET_dom_sf"/>
</dbReference>
<dbReference type="GO" id="GO:0032259">
    <property type="term" value="P:methylation"/>
    <property type="evidence" value="ECO:0007669"/>
    <property type="project" value="UniProtKB-KW"/>
</dbReference>
<dbReference type="Pfam" id="PF00856">
    <property type="entry name" value="SET"/>
    <property type="match status" value="1"/>
</dbReference>
<dbReference type="Pfam" id="PF00397">
    <property type="entry name" value="WW"/>
    <property type="match status" value="1"/>
</dbReference>
<dbReference type="SMART" id="SM00456">
    <property type="entry name" value="WW"/>
    <property type="match status" value="1"/>
</dbReference>
<evidence type="ECO:0000256" key="14">
    <source>
        <dbReference type="ARBA" id="ARBA00047545"/>
    </source>
</evidence>
<feature type="domain" description="Post-SET" evidence="19">
    <location>
        <begin position="255"/>
        <end position="271"/>
    </location>
</feature>
<dbReference type="InterPro" id="IPR050777">
    <property type="entry name" value="SET2_Histone-Lys_MeTrsfase"/>
</dbReference>
<dbReference type="PROSITE" id="PS50280">
    <property type="entry name" value="SET"/>
    <property type="match status" value="1"/>
</dbReference>
<evidence type="ECO:0000259" key="17">
    <source>
        <dbReference type="PROSITE" id="PS50020"/>
    </source>
</evidence>
<evidence type="ECO:0000256" key="10">
    <source>
        <dbReference type="ARBA" id="ARBA00023015"/>
    </source>
</evidence>
<protein>
    <recommendedName>
        <fullName evidence="4">Histone-lysine N-methyltransferase, H3 lysine-36 specific</fullName>
        <ecNumber evidence="3">2.1.1.359</ecNumber>
    </recommendedName>
    <alternativeName>
        <fullName evidence="13">SET domain-containing protein 2</fullName>
    </alternativeName>
</protein>
<evidence type="ECO:0000313" key="21">
    <source>
        <dbReference type="EMBL" id="GMG28718.1"/>
    </source>
</evidence>
<dbReference type="Pfam" id="PF17907">
    <property type="entry name" value="AWS"/>
    <property type="match status" value="1"/>
</dbReference>
<dbReference type="GO" id="GO:0005634">
    <property type="term" value="C:nucleus"/>
    <property type="evidence" value="ECO:0007669"/>
    <property type="project" value="UniProtKB-SubCell"/>
</dbReference>
<keyword evidence="12" id="KW-0539">Nucleus</keyword>
<dbReference type="Proteomes" id="UP001165063">
    <property type="component" value="Unassembled WGS sequence"/>
</dbReference>
<name>A0A9W6YYY3_AMBMO</name>
<feature type="compositionally biased region" description="Basic residues" evidence="16">
    <location>
        <begin position="760"/>
        <end position="770"/>
    </location>
</feature>
<dbReference type="InterPro" id="IPR036020">
    <property type="entry name" value="WW_dom_sf"/>
</dbReference>
<dbReference type="PANTHER" id="PTHR22884">
    <property type="entry name" value="SET DOMAIN PROTEINS"/>
    <property type="match status" value="1"/>
</dbReference>
<organism evidence="21 22">
    <name type="scientific">Ambrosiozyma monospora</name>
    <name type="common">Yeast</name>
    <name type="synonym">Endomycopsis monosporus</name>
    <dbReference type="NCBI Taxonomy" id="43982"/>
    <lineage>
        <taxon>Eukaryota</taxon>
        <taxon>Fungi</taxon>
        <taxon>Dikarya</taxon>
        <taxon>Ascomycota</taxon>
        <taxon>Saccharomycotina</taxon>
        <taxon>Pichiomycetes</taxon>
        <taxon>Pichiales</taxon>
        <taxon>Pichiaceae</taxon>
        <taxon>Ambrosiozyma</taxon>
    </lineage>
</organism>
<feature type="region of interest" description="Disordered" evidence="16">
    <location>
        <begin position="1"/>
        <end position="34"/>
    </location>
</feature>
<evidence type="ECO:0000256" key="6">
    <source>
        <dbReference type="ARBA" id="ARBA00022491"/>
    </source>
</evidence>
<evidence type="ECO:0000256" key="4">
    <source>
        <dbReference type="ARBA" id="ARBA00018028"/>
    </source>
</evidence>
<feature type="region of interest" description="Disordered" evidence="16">
    <location>
        <begin position="755"/>
        <end position="793"/>
    </location>
</feature>
<keyword evidence="9" id="KW-0949">S-adenosyl-L-methionine</keyword>
<evidence type="ECO:0000256" key="2">
    <source>
        <dbReference type="ARBA" id="ARBA00004286"/>
    </source>
</evidence>
<evidence type="ECO:0000256" key="13">
    <source>
        <dbReference type="ARBA" id="ARBA00030091"/>
    </source>
</evidence>
<dbReference type="EMBL" id="BSXU01001556">
    <property type="protein sequence ID" value="GMG28718.1"/>
    <property type="molecule type" value="Genomic_DNA"/>
</dbReference>
<dbReference type="OrthoDB" id="422362at2759"/>
<keyword evidence="11" id="KW-0804">Transcription</keyword>
<dbReference type="PROSITE" id="PS51568">
    <property type="entry name" value="SAM_MT43_SET2_1"/>
    <property type="match status" value="1"/>
</dbReference>
<evidence type="ECO:0000256" key="9">
    <source>
        <dbReference type="ARBA" id="ARBA00022691"/>
    </source>
</evidence>
<dbReference type="PROSITE" id="PS51215">
    <property type="entry name" value="AWS"/>
    <property type="match status" value="1"/>
</dbReference>
<dbReference type="AlphaFoldDB" id="A0A9W6YYY3"/>
<comment type="subcellular location">
    <subcellularLocation>
        <location evidence="2">Chromosome</location>
    </subcellularLocation>
    <subcellularLocation>
        <location evidence="1">Nucleus</location>
    </subcellularLocation>
</comment>
<dbReference type="SUPFAM" id="SSF51045">
    <property type="entry name" value="WW domain"/>
    <property type="match status" value="1"/>
</dbReference>
<feature type="region of interest" description="Disordered" evidence="16">
    <location>
        <begin position="478"/>
        <end position="506"/>
    </location>
</feature>
<dbReference type="GO" id="GO:0005694">
    <property type="term" value="C:chromosome"/>
    <property type="evidence" value="ECO:0007669"/>
    <property type="project" value="UniProtKB-SubCell"/>
</dbReference>
<dbReference type="Gene3D" id="2.170.270.10">
    <property type="entry name" value="SET domain"/>
    <property type="match status" value="1"/>
</dbReference>
<dbReference type="InterPro" id="IPR006560">
    <property type="entry name" value="AWS_dom"/>
</dbReference>
<keyword evidence="10" id="KW-0805">Transcription regulation</keyword>
<feature type="compositionally biased region" description="Polar residues" evidence="16">
    <location>
        <begin position="651"/>
        <end position="663"/>
    </location>
</feature>
<reference evidence="21" key="1">
    <citation type="submission" date="2023-04" db="EMBL/GenBank/DDBJ databases">
        <title>Ambrosiozyma monospora NBRC 1965.</title>
        <authorList>
            <person name="Ichikawa N."/>
            <person name="Sato H."/>
            <person name="Tonouchi N."/>
        </authorList>
    </citation>
    <scope>NUCLEOTIDE SEQUENCE</scope>
    <source>
        <strain evidence="21">NBRC 1965</strain>
    </source>
</reference>
<feature type="coiled-coil region" evidence="15">
    <location>
        <begin position="600"/>
        <end position="627"/>
    </location>
</feature>
<feature type="domain" description="SET" evidence="18">
    <location>
        <begin position="131"/>
        <end position="248"/>
    </location>
</feature>
<dbReference type="EC" id="2.1.1.359" evidence="3"/>
<evidence type="ECO:0000259" key="18">
    <source>
        <dbReference type="PROSITE" id="PS50280"/>
    </source>
</evidence>
<evidence type="ECO:0000256" key="11">
    <source>
        <dbReference type="ARBA" id="ARBA00023163"/>
    </source>
</evidence>
<dbReference type="InterPro" id="IPR003616">
    <property type="entry name" value="Post-SET_dom"/>
</dbReference>
<evidence type="ECO:0000256" key="7">
    <source>
        <dbReference type="ARBA" id="ARBA00022603"/>
    </source>
</evidence>
<dbReference type="SMART" id="SM00570">
    <property type="entry name" value="AWS"/>
    <property type="match status" value="1"/>
</dbReference>
<feature type="compositionally biased region" description="Polar residues" evidence="16">
    <location>
        <begin position="24"/>
        <end position="34"/>
    </location>
</feature>
<dbReference type="PROSITE" id="PS50020">
    <property type="entry name" value="WW_DOMAIN_2"/>
    <property type="match status" value="1"/>
</dbReference>
<keyword evidence="5" id="KW-0158">Chromosome</keyword>
<dbReference type="SMART" id="SM00508">
    <property type="entry name" value="PostSET"/>
    <property type="match status" value="1"/>
</dbReference>
<dbReference type="GO" id="GO:0140955">
    <property type="term" value="F:histone H3K36 trimethyltransferase activity"/>
    <property type="evidence" value="ECO:0007669"/>
    <property type="project" value="UniProtKB-EC"/>
</dbReference>
<dbReference type="Pfam" id="PF08236">
    <property type="entry name" value="SRI"/>
    <property type="match status" value="1"/>
</dbReference>
<evidence type="ECO:0000256" key="3">
    <source>
        <dbReference type="ARBA" id="ARBA00012178"/>
    </source>
</evidence>
<evidence type="ECO:0000256" key="15">
    <source>
        <dbReference type="SAM" id="Coils"/>
    </source>
</evidence>
<evidence type="ECO:0000256" key="1">
    <source>
        <dbReference type="ARBA" id="ARBA00004123"/>
    </source>
</evidence>
<keyword evidence="6" id="KW-0678">Repressor</keyword>
<keyword evidence="22" id="KW-1185">Reference proteome</keyword>
<feature type="domain" description="AWS" evidence="20">
    <location>
        <begin position="73"/>
        <end position="129"/>
    </location>
</feature>
<dbReference type="InterPro" id="IPR013257">
    <property type="entry name" value="SRI"/>
</dbReference>